<dbReference type="Proteomes" id="UP000186817">
    <property type="component" value="Unassembled WGS sequence"/>
</dbReference>
<feature type="region of interest" description="Disordered" evidence="1">
    <location>
        <begin position="365"/>
        <end position="485"/>
    </location>
</feature>
<dbReference type="OrthoDB" id="431581at2759"/>
<gene>
    <name evidence="3" type="ORF">AK812_SmicGene25991</name>
</gene>
<keyword evidence="4" id="KW-1185">Reference proteome</keyword>
<feature type="compositionally biased region" description="Polar residues" evidence="1">
    <location>
        <begin position="380"/>
        <end position="389"/>
    </location>
</feature>
<dbReference type="OMA" id="RCCASEA"/>
<feature type="compositionally biased region" description="Basic and acidic residues" evidence="1">
    <location>
        <begin position="418"/>
        <end position="455"/>
    </location>
</feature>
<protein>
    <submittedName>
        <fullName evidence="3">Uncharacterized protein</fullName>
    </submittedName>
</protein>
<organism evidence="3 4">
    <name type="scientific">Symbiodinium microadriaticum</name>
    <name type="common">Dinoflagellate</name>
    <name type="synonym">Zooxanthella microadriatica</name>
    <dbReference type="NCBI Taxonomy" id="2951"/>
    <lineage>
        <taxon>Eukaryota</taxon>
        <taxon>Sar</taxon>
        <taxon>Alveolata</taxon>
        <taxon>Dinophyceae</taxon>
        <taxon>Suessiales</taxon>
        <taxon>Symbiodiniaceae</taxon>
        <taxon>Symbiodinium</taxon>
    </lineage>
</organism>
<keyword evidence="2" id="KW-0732">Signal</keyword>
<feature type="compositionally biased region" description="Basic and acidic residues" evidence="1">
    <location>
        <begin position="391"/>
        <end position="408"/>
    </location>
</feature>
<sequence length="572" mass="63494">MQWPLAVMLLPEAAVGQAPGKACQCDFADNNWIHEITSMLQHVEDLPNALQNPEASSTKWILSQSCEEDASKFPNTDLAFDLQNQEIKCLTEHTAMSMVCAQQWIAKKSLMGVVKWVTRINELLQLVAGCMDAHSPIPFRADDFQTYLERFAGGVPPPQHPSFVQTLAWPTKASRKTASETKLPFLDCIPLKDPTCFPKHTSNPFESCSECCNRNRGPTGQVQCWQSGFDFARCCASEASEGGSEASSCPNPDATLQKSLEEERLKKEEISKQLARCQTDQEKANAREHEAEKATDLAKTQAEAMKAETAKLKETAEAAAAEVEDLKKKLAEAGAKEKELTEEVKKLQAAASSAEDLKKLQAQLKEAEAKRQQETKKLQDQCNEQVAQTNKKKDVEIQKMQSELKEAGQAKQLQSDLQKIKTDLAKANEKSKQDASEIQKLRAELEKSKTEKGKGEAQGQGQGANKELEKLRSDVATASGKAKQDAASIQKLQNELVAHKQQCDTEKKKITGDGAKVAAECQTKSKATEAELQKLQVEIKKRQTESSKAFWAWDLDVESPGVPKMRRRGWWY</sequence>
<accession>A0A1Q9DAH1</accession>
<evidence type="ECO:0000256" key="2">
    <source>
        <dbReference type="SAM" id="SignalP"/>
    </source>
</evidence>
<comment type="caution">
    <text evidence="3">The sequence shown here is derived from an EMBL/GenBank/DDBJ whole genome shotgun (WGS) entry which is preliminary data.</text>
</comment>
<proteinExistence type="predicted"/>
<dbReference type="EMBL" id="LSRX01000630">
    <property type="protein sequence ID" value="OLP92213.1"/>
    <property type="molecule type" value="Genomic_DNA"/>
</dbReference>
<evidence type="ECO:0000256" key="1">
    <source>
        <dbReference type="SAM" id="MobiDB-lite"/>
    </source>
</evidence>
<dbReference type="AlphaFoldDB" id="A0A1Q9DAH1"/>
<dbReference type="PANTHER" id="PTHR45615:SF80">
    <property type="entry name" value="GRIP DOMAIN-CONTAINING PROTEIN"/>
    <property type="match status" value="1"/>
</dbReference>
<feature type="compositionally biased region" description="Basic and acidic residues" evidence="1">
    <location>
        <begin position="365"/>
        <end position="379"/>
    </location>
</feature>
<evidence type="ECO:0000313" key="3">
    <source>
        <dbReference type="EMBL" id="OLP92213.1"/>
    </source>
</evidence>
<reference evidence="3 4" key="1">
    <citation type="submission" date="2016-02" db="EMBL/GenBank/DDBJ databases">
        <title>Genome analysis of coral dinoflagellate symbionts highlights evolutionary adaptations to a symbiotic lifestyle.</title>
        <authorList>
            <person name="Aranda M."/>
            <person name="Li Y."/>
            <person name="Liew Y.J."/>
            <person name="Baumgarten S."/>
            <person name="Simakov O."/>
            <person name="Wilson M."/>
            <person name="Piel J."/>
            <person name="Ashoor H."/>
            <person name="Bougouffa S."/>
            <person name="Bajic V.B."/>
            <person name="Ryu T."/>
            <person name="Ravasi T."/>
            <person name="Bayer T."/>
            <person name="Micklem G."/>
            <person name="Kim H."/>
            <person name="Bhak J."/>
            <person name="Lajeunesse T.C."/>
            <person name="Voolstra C.R."/>
        </authorList>
    </citation>
    <scope>NUCLEOTIDE SEQUENCE [LARGE SCALE GENOMIC DNA]</scope>
    <source>
        <strain evidence="3 4">CCMP2467</strain>
    </source>
</reference>
<evidence type="ECO:0000313" key="4">
    <source>
        <dbReference type="Proteomes" id="UP000186817"/>
    </source>
</evidence>
<dbReference type="PANTHER" id="PTHR45615">
    <property type="entry name" value="MYOSIN HEAVY CHAIN, NON-MUSCLE"/>
    <property type="match status" value="1"/>
</dbReference>
<name>A0A1Q9DAH1_SYMMI</name>
<feature type="signal peptide" evidence="2">
    <location>
        <begin position="1"/>
        <end position="16"/>
    </location>
</feature>
<feature type="chain" id="PRO_5013136217" evidence="2">
    <location>
        <begin position="17"/>
        <end position="572"/>
    </location>
</feature>